<proteinExistence type="inferred from homology"/>
<comment type="caution">
    <text evidence="9">The sequence shown here is derived from an EMBL/GenBank/DDBJ whole genome shotgun (WGS) entry which is preliminary data.</text>
</comment>
<dbReference type="AlphaFoldDB" id="A0A2T2WUI4"/>
<dbReference type="EMBL" id="PXYT01000047">
    <property type="protein sequence ID" value="PSR25907.1"/>
    <property type="molecule type" value="Genomic_DNA"/>
</dbReference>
<comment type="similarity">
    <text evidence="2 5">Belongs to the acyl-CoA dehydrogenase family.</text>
</comment>
<evidence type="ECO:0000313" key="9">
    <source>
        <dbReference type="EMBL" id="PSR25907.1"/>
    </source>
</evidence>
<comment type="cofactor">
    <cofactor evidence="1 5">
        <name>FAD</name>
        <dbReference type="ChEBI" id="CHEBI:57692"/>
    </cofactor>
</comment>
<keyword evidence="4 5" id="KW-0274">FAD</keyword>
<dbReference type="PIRSF" id="PIRSF016578">
    <property type="entry name" value="HsaA"/>
    <property type="match status" value="1"/>
</dbReference>
<accession>A0A2T2WUI4</accession>
<evidence type="ECO:0000256" key="5">
    <source>
        <dbReference type="RuleBase" id="RU362125"/>
    </source>
</evidence>
<name>A0A2T2WUI4_9FIRM</name>
<organism evidence="9 10">
    <name type="scientific">Sulfobacillus benefaciens</name>
    <dbReference type="NCBI Taxonomy" id="453960"/>
    <lineage>
        <taxon>Bacteria</taxon>
        <taxon>Bacillati</taxon>
        <taxon>Bacillota</taxon>
        <taxon>Clostridia</taxon>
        <taxon>Eubacteriales</taxon>
        <taxon>Clostridiales Family XVII. Incertae Sedis</taxon>
        <taxon>Sulfobacillus</taxon>
    </lineage>
</organism>
<dbReference type="GO" id="GO:0050660">
    <property type="term" value="F:flavin adenine dinucleotide binding"/>
    <property type="evidence" value="ECO:0007669"/>
    <property type="project" value="InterPro"/>
</dbReference>
<gene>
    <name evidence="9" type="ORF">C7B43_15630</name>
</gene>
<dbReference type="Pfam" id="PF02770">
    <property type="entry name" value="Acyl-CoA_dh_M"/>
    <property type="match status" value="1"/>
</dbReference>
<dbReference type="Pfam" id="PF02771">
    <property type="entry name" value="Acyl-CoA_dh_N"/>
    <property type="match status" value="1"/>
</dbReference>
<dbReference type="PANTHER" id="PTHR43884:SF12">
    <property type="entry name" value="ISOVALERYL-COA DEHYDROGENASE, MITOCHONDRIAL-RELATED"/>
    <property type="match status" value="1"/>
</dbReference>
<evidence type="ECO:0000256" key="2">
    <source>
        <dbReference type="ARBA" id="ARBA00009347"/>
    </source>
</evidence>
<dbReference type="PROSITE" id="PS00073">
    <property type="entry name" value="ACYL_COA_DH_2"/>
    <property type="match status" value="1"/>
</dbReference>
<feature type="domain" description="Acyl-CoA oxidase/dehydrogenase middle" evidence="7">
    <location>
        <begin position="140"/>
        <end position="236"/>
    </location>
</feature>
<dbReference type="CDD" id="cd00567">
    <property type="entry name" value="ACAD"/>
    <property type="match status" value="1"/>
</dbReference>
<evidence type="ECO:0000256" key="3">
    <source>
        <dbReference type="ARBA" id="ARBA00022630"/>
    </source>
</evidence>
<evidence type="ECO:0000259" key="8">
    <source>
        <dbReference type="Pfam" id="PF02771"/>
    </source>
</evidence>
<dbReference type="InterPro" id="IPR009100">
    <property type="entry name" value="AcylCoA_DH/oxidase_NM_dom_sf"/>
</dbReference>
<reference evidence="9 10" key="1">
    <citation type="journal article" date="2014" name="BMC Genomics">
        <title>Comparison of environmental and isolate Sulfobacillus genomes reveals diverse carbon, sulfur, nitrogen, and hydrogen metabolisms.</title>
        <authorList>
            <person name="Justice N.B."/>
            <person name="Norman A."/>
            <person name="Brown C.T."/>
            <person name="Singh A."/>
            <person name="Thomas B.C."/>
            <person name="Banfield J.F."/>
        </authorList>
    </citation>
    <scope>NUCLEOTIDE SEQUENCE [LARGE SCALE GENOMIC DNA]</scope>
    <source>
        <strain evidence="9">AMDSBA1</strain>
    </source>
</reference>
<evidence type="ECO:0000259" key="6">
    <source>
        <dbReference type="Pfam" id="PF00441"/>
    </source>
</evidence>
<feature type="domain" description="Acyl-CoA dehydrogenase/oxidase N-terminal" evidence="8">
    <location>
        <begin position="26"/>
        <end position="136"/>
    </location>
</feature>
<feature type="domain" description="Acyl-CoA dehydrogenase/oxidase C-terminal" evidence="6">
    <location>
        <begin position="249"/>
        <end position="391"/>
    </location>
</feature>
<dbReference type="FunFam" id="1.20.140.10:FF:000012">
    <property type="entry name" value="Acyl-CoA dehydrogenase fadE12"/>
    <property type="match status" value="1"/>
</dbReference>
<evidence type="ECO:0000259" key="7">
    <source>
        <dbReference type="Pfam" id="PF02770"/>
    </source>
</evidence>
<evidence type="ECO:0000256" key="1">
    <source>
        <dbReference type="ARBA" id="ARBA00001974"/>
    </source>
</evidence>
<keyword evidence="5" id="KW-0560">Oxidoreductase</keyword>
<protein>
    <submittedName>
        <fullName evidence="9">Acyl-CoA dehydrogenase</fullName>
    </submittedName>
</protein>
<dbReference type="InterPro" id="IPR046373">
    <property type="entry name" value="Acyl-CoA_Oxase/DH_mid-dom_sf"/>
</dbReference>
<dbReference type="Gene3D" id="1.10.540.10">
    <property type="entry name" value="Acyl-CoA dehydrogenase/oxidase, N-terminal domain"/>
    <property type="match status" value="1"/>
</dbReference>
<dbReference type="InterPro" id="IPR006091">
    <property type="entry name" value="Acyl-CoA_Oxase/DH_mid-dom"/>
</dbReference>
<evidence type="ECO:0000256" key="4">
    <source>
        <dbReference type="ARBA" id="ARBA00022827"/>
    </source>
</evidence>
<dbReference type="InterPro" id="IPR036250">
    <property type="entry name" value="AcylCo_DH-like_C"/>
</dbReference>
<dbReference type="GO" id="GO:0003995">
    <property type="term" value="F:acyl-CoA dehydrogenase activity"/>
    <property type="evidence" value="ECO:0007669"/>
    <property type="project" value="InterPro"/>
</dbReference>
<dbReference type="Pfam" id="PF00441">
    <property type="entry name" value="Acyl-CoA_dh_1"/>
    <property type="match status" value="1"/>
</dbReference>
<dbReference type="SUPFAM" id="SSF47203">
    <property type="entry name" value="Acyl-CoA dehydrogenase C-terminal domain-like"/>
    <property type="match status" value="1"/>
</dbReference>
<dbReference type="Gene3D" id="1.20.140.10">
    <property type="entry name" value="Butyryl-CoA Dehydrogenase, subunit A, domain 3"/>
    <property type="match status" value="1"/>
</dbReference>
<dbReference type="SUPFAM" id="SSF56645">
    <property type="entry name" value="Acyl-CoA dehydrogenase NM domain-like"/>
    <property type="match status" value="1"/>
</dbReference>
<dbReference type="InterPro" id="IPR006089">
    <property type="entry name" value="Acyl-CoA_DH_CS"/>
</dbReference>
<dbReference type="Proteomes" id="UP000242699">
    <property type="component" value="Unassembled WGS sequence"/>
</dbReference>
<dbReference type="InterPro" id="IPR037069">
    <property type="entry name" value="AcylCoA_DH/ox_N_sf"/>
</dbReference>
<dbReference type="InterPro" id="IPR013786">
    <property type="entry name" value="AcylCoA_DH/ox_N"/>
</dbReference>
<keyword evidence="3 5" id="KW-0285">Flavoprotein</keyword>
<evidence type="ECO:0000313" key="10">
    <source>
        <dbReference type="Proteomes" id="UP000242699"/>
    </source>
</evidence>
<dbReference type="PANTHER" id="PTHR43884">
    <property type="entry name" value="ACYL-COA DEHYDROGENASE"/>
    <property type="match status" value="1"/>
</dbReference>
<sequence length="404" mass="44343">MHWVIRLSQHDGKENRCVDFSLSSLQTDIAEAATKISAAFPMSYWRAKDRTEEYPWEFVKPFAEGGWLGLIIPQTYGGMGLGIAEAAVFLNRVAASGAGMSGASALHFYIFPPMPIVRHGSESMKKRFLPDVAAGKLLSAFGITEPNAGSDTSRIETRAVKQGDHWLISGQKLWTTNAQNAPKILVLTRTSPRDPAKPLAGLTLFFTDLDRRYCAIRRIDKLGRAAVDSNEVFIKNLPARDDEIVGELGKGFEYLLDGFNPERIVLAAEAIGIGRAALQLATRYAAERIVFERPIGANQAIAHPLAKAWAHLESTELMVFKAASQYDSGQSCAKAANAAKYLAAEAAFDACDAALQTLGGLGYAKEFDVERLWREVRLYKIAPISQEMVLNFLSQKALNLPKSY</sequence>
<dbReference type="InterPro" id="IPR009075">
    <property type="entry name" value="AcylCo_DH/oxidase_C"/>
</dbReference>
<dbReference type="Gene3D" id="2.40.110.10">
    <property type="entry name" value="Butyryl-CoA Dehydrogenase, subunit A, domain 2"/>
    <property type="match status" value="1"/>
</dbReference>